<evidence type="ECO:0000259" key="2">
    <source>
        <dbReference type="PROSITE" id="PS51212"/>
    </source>
</evidence>
<dbReference type="Pfam" id="PF01822">
    <property type="entry name" value="WSC"/>
    <property type="match status" value="1"/>
</dbReference>
<accession>A0A8B6HC24</accession>
<feature type="transmembrane region" description="Helical" evidence="1">
    <location>
        <begin position="198"/>
        <end position="216"/>
    </location>
</feature>
<proteinExistence type="predicted"/>
<dbReference type="PROSITE" id="PS51212">
    <property type="entry name" value="WSC"/>
    <property type="match status" value="1"/>
</dbReference>
<evidence type="ECO:0000313" key="3">
    <source>
        <dbReference type="EMBL" id="VDI76589.1"/>
    </source>
</evidence>
<comment type="caution">
    <text evidence="3">The sequence shown here is derived from an EMBL/GenBank/DDBJ whole genome shotgun (WGS) entry which is preliminary data.</text>
</comment>
<evidence type="ECO:0000256" key="1">
    <source>
        <dbReference type="SAM" id="Phobius"/>
    </source>
</evidence>
<keyword evidence="1" id="KW-1133">Transmembrane helix</keyword>
<gene>
    <name evidence="3" type="ORF">MGAL_10B016245</name>
</gene>
<dbReference type="AlphaFoldDB" id="A0A8B6HC24"/>
<reference evidence="3" key="1">
    <citation type="submission" date="2018-11" db="EMBL/GenBank/DDBJ databases">
        <authorList>
            <person name="Alioto T."/>
            <person name="Alioto T."/>
        </authorList>
    </citation>
    <scope>NUCLEOTIDE SEQUENCE</scope>
</reference>
<dbReference type="OrthoDB" id="6083730at2759"/>
<dbReference type="EMBL" id="UYJE01009778">
    <property type="protein sequence ID" value="VDI76589.1"/>
    <property type="molecule type" value="Genomic_DNA"/>
</dbReference>
<protein>
    <recommendedName>
        <fullName evidence="2">WSC domain-containing protein</fullName>
    </recommendedName>
</protein>
<name>A0A8B6HC24_MYTGA</name>
<keyword evidence="1" id="KW-0812">Transmembrane</keyword>
<dbReference type="Proteomes" id="UP000596742">
    <property type="component" value="Unassembled WGS sequence"/>
</dbReference>
<sequence>LSVRTLPYGELLDSAMTNGMCASHCCSVLNYATFMGTEYSRRCYCSNVSNSDNFVPCGTCECNRQCDGNLNEICGGSWSLSVYRIECSPDTTVTTYPQTTSDRSTVIPEMTTQSTLAANSSSTTSLAQFTLMSSVGNNNSVCSCANCMKMNNTIWTEEELAEKLSVLRKAISINKKETNLYKATKMSAYDPRKSSRNIGIVGVIVLVVPVIFVLVIDAQRICQ</sequence>
<dbReference type="InterPro" id="IPR002889">
    <property type="entry name" value="WSC_carb-bd"/>
</dbReference>
<organism evidence="3 4">
    <name type="scientific">Mytilus galloprovincialis</name>
    <name type="common">Mediterranean mussel</name>
    <dbReference type="NCBI Taxonomy" id="29158"/>
    <lineage>
        <taxon>Eukaryota</taxon>
        <taxon>Metazoa</taxon>
        <taxon>Spiralia</taxon>
        <taxon>Lophotrochozoa</taxon>
        <taxon>Mollusca</taxon>
        <taxon>Bivalvia</taxon>
        <taxon>Autobranchia</taxon>
        <taxon>Pteriomorphia</taxon>
        <taxon>Mytilida</taxon>
        <taxon>Mytiloidea</taxon>
        <taxon>Mytilidae</taxon>
        <taxon>Mytilinae</taxon>
        <taxon>Mytilus</taxon>
    </lineage>
</organism>
<evidence type="ECO:0000313" key="4">
    <source>
        <dbReference type="Proteomes" id="UP000596742"/>
    </source>
</evidence>
<keyword evidence="4" id="KW-1185">Reference proteome</keyword>
<feature type="domain" description="WSC" evidence="2">
    <location>
        <begin position="1"/>
        <end position="86"/>
    </location>
</feature>
<keyword evidence="1" id="KW-0472">Membrane</keyword>
<feature type="non-terminal residue" evidence="3">
    <location>
        <position position="1"/>
    </location>
</feature>